<dbReference type="FunFam" id="1.20.1250.20:FF:000011">
    <property type="entry name" value="MFS multidrug transporter, putative"/>
    <property type="match status" value="1"/>
</dbReference>
<evidence type="ECO:0000313" key="8">
    <source>
        <dbReference type="EMBL" id="KZZ92304.1"/>
    </source>
</evidence>
<dbReference type="CDD" id="cd17323">
    <property type="entry name" value="MFS_Tpo1_MDR_like"/>
    <property type="match status" value="1"/>
</dbReference>
<dbReference type="OrthoDB" id="5141738at2759"/>
<dbReference type="Gene3D" id="1.20.1250.20">
    <property type="entry name" value="MFS general substrate transporter like domains"/>
    <property type="match status" value="1"/>
</dbReference>
<dbReference type="PANTHER" id="PTHR23502:SF74">
    <property type="entry name" value="MAJOR FACILITATOR SUPERFAMILY (MFS) PROFILE DOMAIN-CONTAINING PROTEIN"/>
    <property type="match status" value="1"/>
</dbReference>
<evidence type="ECO:0000256" key="5">
    <source>
        <dbReference type="SAM" id="MobiDB-lite"/>
    </source>
</evidence>
<keyword evidence="9" id="KW-1185">Reference proteome</keyword>
<dbReference type="InterPro" id="IPR011701">
    <property type="entry name" value="MFS"/>
</dbReference>
<dbReference type="PROSITE" id="PS50850">
    <property type="entry name" value="MFS"/>
    <property type="match status" value="1"/>
</dbReference>
<accession>A0A167Z873</accession>
<feature type="transmembrane region" description="Helical" evidence="6">
    <location>
        <begin position="402"/>
        <end position="422"/>
    </location>
</feature>
<evidence type="ECO:0000256" key="1">
    <source>
        <dbReference type="ARBA" id="ARBA00004141"/>
    </source>
</evidence>
<evidence type="ECO:0000256" key="2">
    <source>
        <dbReference type="ARBA" id="ARBA00022692"/>
    </source>
</evidence>
<evidence type="ECO:0000256" key="3">
    <source>
        <dbReference type="ARBA" id="ARBA00022989"/>
    </source>
</evidence>
<evidence type="ECO:0000256" key="4">
    <source>
        <dbReference type="ARBA" id="ARBA00023136"/>
    </source>
</evidence>
<evidence type="ECO:0000256" key="6">
    <source>
        <dbReference type="SAM" id="Phobius"/>
    </source>
</evidence>
<feature type="transmembrane region" description="Helical" evidence="6">
    <location>
        <begin position="335"/>
        <end position="354"/>
    </location>
</feature>
<evidence type="ECO:0000259" key="7">
    <source>
        <dbReference type="PROSITE" id="PS50850"/>
    </source>
</evidence>
<feature type="transmembrane region" description="Helical" evidence="6">
    <location>
        <begin position="374"/>
        <end position="396"/>
    </location>
</feature>
<keyword evidence="4 6" id="KW-0472">Membrane</keyword>
<dbReference type="SUPFAM" id="SSF103473">
    <property type="entry name" value="MFS general substrate transporter"/>
    <property type="match status" value="1"/>
</dbReference>
<dbReference type="GO" id="GO:0005886">
    <property type="term" value="C:plasma membrane"/>
    <property type="evidence" value="ECO:0007669"/>
    <property type="project" value="TreeGrafter"/>
</dbReference>
<dbReference type="InterPro" id="IPR020846">
    <property type="entry name" value="MFS_dom"/>
</dbReference>
<dbReference type="EMBL" id="AZGZ01000011">
    <property type="protein sequence ID" value="KZZ92304.1"/>
    <property type="molecule type" value="Genomic_DNA"/>
</dbReference>
<feature type="transmembrane region" description="Helical" evidence="6">
    <location>
        <begin position="132"/>
        <end position="151"/>
    </location>
</feature>
<feature type="transmembrane region" description="Helical" evidence="6">
    <location>
        <begin position="157"/>
        <end position="179"/>
    </location>
</feature>
<feature type="transmembrane region" description="Helical" evidence="6">
    <location>
        <begin position="296"/>
        <end position="315"/>
    </location>
</feature>
<protein>
    <submittedName>
        <fullName evidence="8">Major facilitator superfamily protein</fullName>
    </submittedName>
</protein>
<feature type="transmembrane region" description="Helical" evidence="6">
    <location>
        <begin position="434"/>
        <end position="455"/>
    </location>
</feature>
<keyword evidence="3 6" id="KW-1133">Transmembrane helix</keyword>
<evidence type="ECO:0000313" key="9">
    <source>
        <dbReference type="Proteomes" id="UP000242877"/>
    </source>
</evidence>
<dbReference type="Pfam" id="PF07690">
    <property type="entry name" value="MFS_1"/>
    <property type="match status" value="1"/>
</dbReference>
<comment type="caution">
    <text evidence="8">The sequence shown here is derived from an EMBL/GenBank/DDBJ whole genome shotgun (WGS) entry which is preliminary data.</text>
</comment>
<dbReference type="VEuPathDB" id="FungiDB:AAP_02959"/>
<dbReference type="InterPro" id="IPR036259">
    <property type="entry name" value="MFS_trans_sf"/>
</dbReference>
<keyword evidence="2 6" id="KW-0812">Transmembrane</keyword>
<name>A0A167Z873_9EURO</name>
<comment type="subcellular location">
    <subcellularLocation>
        <location evidence="1">Membrane</location>
        <topology evidence="1">Multi-pass membrane protein</topology>
    </subcellularLocation>
</comment>
<reference evidence="8 9" key="1">
    <citation type="journal article" date="2016" name="Genome Biol. Evol.">
        <title>Divergent and convergent evolution of fungal pathogenicity.</title>
        <authorList>
            <person name="Shang Y."/>
            <person name="Xiao G."/>
            <person name="Zheng P."/>
            <person name="Cen K."/>
            <person name="Zhan S."/>
            <person name="Wang C."/>
        </authorList>
    </citation>
    <scope>NUCLEOTIDE SEQUENCE [LARGE SCALE GENOMIC DNA]</scope>
    <source>
        <strain evidence="8 9">ARSEF 7405</strain>
    </source>
</reference>
<dbReference type="GO" id="GO:0022857">
    <property type="term" value="F:transmembrane transporter activity"/>
    <property type="evidence" value="ECO:0007669"/>
    <property type="project" value="InterPro"/>
</dbReference>
<dbReference type="Proteomes" id="UP000242877">
    <property type="component" value="Unassembled WGS sequence"/>
</dbReference>
<sequence>MSIDAEFPRDSAATLNPSQDEDIPIDGSSKEVELASKNKQHTVIHFAPDDPALAHNWSKGKKVYTSMLMVAMTLNSTFSSSMPSGCINDLAQHFNVTNELQLVLPISVFLIGYIIGPLFLSPLTEIYGRALVLKVSWFSYVCWSLGAPLAPTWPGFLVFRLLAGTSASAPMSINGSVFADLFKNAVTRGRAMAMFSAGTTIGPAIAPIISGFAGRKSWRWPFWIITIVGGFTLVLEILFFPETFAPVILAKRAKKLRKEQNREDIVAPLEVESVSLKEMYSVTLTRPILLLVQEPIVIVTCWYMALVYAILYLFFEAYPLIFQGVYHMAPGIDGLPYIPIGLGACANYPVMALYDEHIKRKERKSATGELTPEARRLGVAALGGPCIVLTLFWLGWTSRESIHWMCPIVSGVFFGLGMSLIFTSLMSYQTDIYGIYSGSCMAAAACLRSIAGALVPLAAHKMYNNLGIGWASSLLGFIVVAMLPVPYILRRYAGAIRAISPFYKSLVAREAEAAREAECRQEPASDDSKEYDA</sequence>
<dbReference type="PANTHER" id="PTHR23502">
    <property type="entry name" value="MAJOR FACILITATOR SUPERFAMILY"/>
    <property type="match status" value="1"/>
</dbReference>
<feature type="transmembrane region" description="Helical" evidence="6">
    <location>
        <begin position="102"/>
        <end position="120"/>
    </location>
</feature>
<feature type="transmembrane region" description="Helical" evidence="6">
    <location>
        <begin position="220"/>
        <end position="249"/>
    </location>
</feature>
<dbReference type="AlphaFoldDB" id="A0A167Z873"/>
<feature type="domain" description="Major facilitator superfamily (MFS) profile" evidence="7">
    <location>
        <begin position="65"/>
        <end position="494"/>
    </location>
</feature>
<feature type="transmembrane region" description="Helical" evidence="6">
    <location>
        <begin position="467"/>
        <end position="489"/>
    </location>
</feature>
<feature type="transmembrane region" description="Helical" evidence="6">
    <location>
        <begin position="191"/>
        <end position="214"/>
    </location>
</feature>
<proteinExistence type="predicted"/>
<feature type="region of interest" description="Disordered" evidence="5">
    <location>
        <begin position="1"/>
        <end position="26"/>
    </location>
</feature>
<gene>
    <name evidence="8" type="ORF">AAP_02959</name>
</gene>
<organism evidence="8 9">
    <name type="scientific">Ascosphaera apis ARSEF 7405</name>
    <dbReference type="NCBI Taxonomy" id="392613"/>
    <lineage>
        <taxon>Eukaryota</taxon>
        <taxon>Fungi</taxon>
        <taxon>Dikarya</taxon>
        <taxon>Ascomycota</taxon>
        <taxon>Pezizomycotina</taxon>
        <taxon>Eurotiomycetes</taxon>
        <taxon>Eurotiomycetidae</taxon>
        <taxon>Onygenales</taxon>
        <taxon>Ascosphaeraceae</taxon>
        <taxon>Ascosphaera</taxon>
    </lineage>
</organism>